<evidence type="ECO:0000313" key="3">
    <source>
        <dbReference type="EMBL" id="EHO77181.1"/>
    </source>
</evidence>
<keyword evidence="2" id="KW-0472">Membrane</keyword>
<keyword evidence="1" id="KW-0175">Coiled coil</keyword>
<evidence type="ECO:0000256" key="2">
    <source>
        <dbReference type="SAM" id="Phobius"/>
    </source>
</evidence>
<sequence length="211" mass="25096">MLIEFLNFYFSTGEFFTKALFFFVLIYGIIILFKAFIGEDDKKSISRFPIIILIILVIGSFGTSSFSKVEDGYTYKVLKIEYPSPVFRIAGERDIYYSLEDKKQVFKDKEDIKKIRIENNSKLSEEEIGRLLKELENLKFEEQNINNFLNEILECEIKTQINIYIKNLTDDEIKEVRKEIKSFNFNEENTEDLVLILRLYKEKLKEKLKEK</sequence>
<dbReference type="RefSeq" id="WP_008699428.1">
    <property type="nucleotide sequence ID" value="NZ_KE161012.1"/>
</dbReference>
<evidence type="ECO:0000256" key="1">
    <source>
        <dbReference type="SAM" id="Coils"/>
    </source>
</evidence>
<dbReference type="EMBL" id="AGWJ02000035">
    <property type="protein sequence ID" value="EHO77181.1"/>
    <property type="molecule type" value="Genomic_DNA"/>
</dbReference>
<feature type="coiled-coil region" evidence="1">
    <location>
        <begin position="121"/>
        <end position="158"/>
    </location>
</feature>
<keyword evidence="4" id="KW-1185">Reference proteome</keyword>
<dbReference type="PATRIC" id="fig|457404.5.peg.3539"/>
<comment type="caution">
    <text evidence="3">The sequence shown here is derived from an EMBL/GenBank/DDBJ whole genome shotgun (WGS) entry which is preliminary data.</text>
</comment>
<dbReference type="BioCyc" id="FSP457404-HMP:GTSQ-3540-MONOMER"/>
<keyword evidence="2" id="KW-1133">Transmembrane helix</keyword>
<gene>
    <name evidence="3" type="ORF">HMPREF0402_03485</name>
</gene>
<dbReference type="HOGENOM" id="CLU_1303411_0_0_0"/>
<reference evidence="3 4" key="1">
    <citation type="submission" date="2012-07" db="EMBL/GenBank/DDBJ databases">
        <title>The Genome Sequence of Fusobacterium ulcerans 12_1B.</title>
        <authorList>
            <consortium name="The Broad Institute Genome Sequencing Platform"/>
            <person name="Earl A."/>
            <person name="Ward D."/>
            <person name="Feldgarden M."/>
            <person name="Gevers D."/>
            <person name="Strauss J."/>
            <person name="Ambrose C.E."/>
            <person name="Allen-Vercoe E."/>
            <person name="Walker B."/>
            <person name="Young S.K."/>
            <person name="Zeng Q."/>
            <person name="Gargeya S."/>
            <person name="Fitzgerald M."/>
            <person name="Haas B."/>
            <person name="Abouelleil A."/>
            <person name="Alvarado L."/>
            <person name="Arachchi H.M."/>
            <person name="Berlin A.M."/>
            <person name="Chapman S.B."/>
            <person name="Goldberg J."/>
            <person name="Griggs A."/>
            <person name="Gujja S."/>
            <person name="Hansen M."/>
            <person name="Howarth C."/>
            <person name="Imamovic A."/>
            <person name="Larimer J."/>
            <person name="McCowen C."/>
            <person name="Montmayeur A."/>
            <person name="Murphy C."/>
            <person name="Neiman D."/>
            <person name="Pearson M."/>
            <person name="Priest M."/>
            <person name="Roberts A."/>
            <person name="Saif S."/>
            <person name="Shea T."/>
            <person name="Sisk P."/>
            <person name="Sykes S."/>
            <person name="Wortman J."/>
            <person name="Nusbaum C."/>
            <person name="Birren B."/>
        </authorList>
    </citation>
    <scope>NUCLEOTIDE SEQUENCE [LARGE SCALE GENOMIC DNA]</scope>
    <source>
        <strain evidence="3 4">12_1B</strain>
    </source>
</reference>
<accession>H1PYJ2</accession>
<dbReference type="AlphaFoldDB" id="H1PYJ2"/>
<dbReference type="Proteomes" id="UP000003233">
    <property type="component" value="Unassembled WGS sequence"/>
</dbReference>
<keyword evidence="2" id="KW-0812">Transmembrane</keyword>
<proteinExistence type="predicted"/>
<feature type="transmembrane region" description="Helical" evidence="2">
    <location>
        <begin position="15"/>
        <end position="36"/>
    </location>
</feature>
<evidence type="ECO:0000313" key="4">
    <source>
        <dbReference type="Proteomes" id="UP000003233"/>
    </source>
</evidence>
<organism evidence="3 4">
    <name type="scientific">Fusobacterium ulcerans 12-1B</name>
    <dbReference type="NCBI Taxonomy" id="457404"/>
    <lineage>
        <taxon>Bacteria</taxon>
        <taxon>Fusobacteriati</taxon>
        <taxon>Fusobacteriota</taxon>
        <taxon>Fusobacteriia</taxon>
        <taxon>Fusobacteriales</taxon>
        <taxon>Fusobacteriaceae</taxon>
        <taxon>Fusobacterium</taxon>
    </lineage>
</organism>
<name>H1PYJ2_9FUSO</name>
<feature type="transmembrane region" description="Helical" evidence="2">
    <location>
        <begin position="48"/>
        <end position="66"/>
    </location>
</feature>
<protein>
    <submittedName>
        <fullName evidence="3">Uncharacterized protein</fullName>
    </submittedName>
</protein>